<dbReference type="OrthoDB" id="13713at2"/>
<reference evidence="3" key="2">
    <citation type="submission" date="2011-02" db="EMBL/GenBank/DDBJ databases">
        <title>The complete genome of Desulfurobacterium thermolithotrophum DSM 11699.</title>
        <authorList>
            <consortium name="US DOE Joint Genome Institute (JGI-PGF)"/>
            <person name="Lucas S."/>
            <person name="Copeland A."/>
            <person name="Lapidus A."/>
            <person name="Bruce D."/>
            <person name="Goodwin L."/>
            <person name="Pitluck S."/>
            <person name="Kyrpides N."/>
            <person name="Mavromatis K."/>
            <person name="Pagani I."/>
            <person name="Ivanova N."/>
            <person name="Mikhailova N."/>
            <person name="Daligault H."/>
            <person name="Detter J.C."/>
            <person name="Tapia R."/>
            <person name="Han C."/>
            <person name="Land M."/>
            <person name="Hauser L."/>
            <person name="Markowitz V."/>
            <person name="Cheng J.-F."/>
            <person name="Hugenholtz P."/>
            <person name="Woyke T."/>
            <person name="Wu D."/>
            <person name="Spring S."/>
            <person name="Brambilla E."/>
            <person name="Klenk H.-P."/>
            <person name="Eisen J.A."/>
        </authorList>
    </citation>
    <scope>NUCLEOTIDE SEQUENCE [LARGE SCALE GENOMIC DNA]</scope>
    <source>
        <strain evidence="3">DSM 11699 / BSA</strain>
    </source>
</reference>
<evidence type="ECO:0008006" key="4">
    <source>
        <dbReference type="Google" id="ProtNLM"/>
    </source>
</evidence>
<dbReference type="HOGENOM" id="CLU_1502799_0_0_0"/>
<keyword evidence="3" id="KW-1185">Reference proteome</keyword>
<dbReference type="RefSeq" id="WP_013638753.1">
    <property type="nucleotide sequence ID" value="NC_015185.1"/>
</dbReference>
<reference evidence="2 3" key="1">
    <citation type="journal article" date="2011" name="Stand. Genomic Sci.">
        <title>Complete genome sequence of the thermophilic sulfur-reducer Desulfurobacterium thermolithotrophum type strain (BSA(T)) from a deep-sea hydrothermal vent.</title>
        <authorList>
            <person name="Goker M."/>
            <person name="Daligault H."/>
            <person name="Mwirichia R."/>
            <person name="Lapidus A."/>
            <person name="Lucas S."/>
            <person name="Deshpande S."/>
            <person name="Pagani I."/>
            <person name="Tapia R."/>
            <person name="Cheng J.F."/>
            <person name="Goodwin L."/>
            <person name="Pitluck S."/>
            <person name="Liolios K."/>
            <person name="Ivanova N."/>
            <person name="Mavromatis K."/>
            <person name="Mikhailova N."/>
            <person name="Pati A."/>
            <person name="Chen A."/>
            <person name="Palaniappan K."/>
            <person name="Han C."/>
            <person name="Land M."/>
            <person name="Hauser L."/>
            <person name="Pan C."/>
            <person name="Brambilla E.M."/>
            <person name="Rohde M."/>
            <person name="Spring S."/>
            <person name="Sikorski J."/>
            <person name="Wirth R."/>
            <person name="Detter J.C."/>
            <person name="Woyke T."/>
            <person name="Bristow J."/>
            <person name="Eisen J.A."/>
            <person name="Markowitz V."/>
            <person name="Hugenholtz P."/>
            <person name="Kyrpides N.C."/>
            <person name="Klenk H.P."/>
        </authorList>
    </citation>
    <scope>NUCLEOTIDE SEQUENCE [LARGE SCALE GENOMIC DNA]</scope>
    <source>
        <strain evidence="3">DSM 11699 / BSA</strain>
    </source>
</reference>
<dbReference type="InterPro" id="IPR012902">
    <property type="entry name" value="N_methyl_site"/>
</dbReference>
<name>F0S0C2_DESTD</name>
<evidence type="ECO:0000313" key="3">
    <source>
        <dbReference type="Proteomes" id="UP000007102"/>
    </source>
</evidence>
<dbReference type="eggNOG" id="COG4795">
    <property type="taxonomic scope" value="Bacteria"/>
</dbReference>
<proteinExistence type="predicted"/>
<dbReference type="KEGG" id="dte:Dester_1165"/>
<gene>
    <name evidence="2" type="ordered locus">Dester_1165</name>
</gene>
<keyword evidence="1" id="KW-1133">Transmembrane helix</keyword>
<dbReference type="STRING" id="868864.Dester_1165"/>
<protein>
    <recommendedName>
        <fullName evidence="4">Prepilin-type N-terminal cleavage/methylation domain-containing protein</fullName>
    </recommendedName>
</protein>
<feature type="transmembrane region" description="Helical" evidence="1">
    <location>
        <begin position="7"/>
        <end position="32"/>
    </location>
</feature>
<sequence length="188" mass="21337">MRKGFTLIEILIGALIGIIIVLASTIFFSYGYRLILNTISNSRSNTSIFQVEEIINSDLRKAGYGIEDPTTYPPVEWNLELKKLIVRYVDYEKDDIDCENETFGDNNTPECDYIIIYQLKNNNLYRFVDKGANGNSSSAPMFDGNLIKIEDFFVSINNTTHAVEYAINGTTLEGNFTIGDTVICRNWK</sequence>
<evidence type="ECO:0000256" key="1">
    <source>
        <dbReference type="SAM" id="Phobius"/>
    </source>
</evidence>
<organism evidence="2 3">
    <name type="scientific">Desulfurobacterium thermolithotrophum (strain DSM 11699 / BSA)</name>
    <dbReference type="NCBI Taxonomy" id="868864"/>
    <lineage>
        <taxon>Bacteria</taxon>
        <taxon>Pseudomonadati</taxon>
        <taxon>Aquificota</taxon>
        <taxon>Aquificia</taxon>
        <taxon>Desulfurobacteriales</taxon>
        <taxon>Desulfurobacteriaceae</taxon>
        <taxon>Desulfurobacterium</taxon>
    </lineage>
</organism>
<dbReference type="Proteomes" id="UP000007102">
    <property type="component" value="Chromosome"/>
</dbReference>
<dbReference type="AlphaFoldDB" id="F0S0C2"/>
<keyword evidence="1" id="KW-0812">Transmembrane</keyword>
<dbReference type="InParanoid" id="F0S0C2"/>
<accession>F0S0C2</accession>
<keyword evidence="1" id="KW-0472">Membrane</keyword>
<dbReference type="EMBL" id="CP002543">
    <property type="protein sequence ID" value="ADY73801.1"/>
    <property type="molecule type" value="Genomic_DNA"/>
</dbReference>
<evidence type="ECO:0000313" key="2">
    <source>
        <dbReference type="EMBL" id="ADY73801.1"/>
    </source>
</evidence>
<dbReference type="PROSITE" id="PS00409">
    <property type="entry name" value="PROKAR_NTER_METHYL"/>
    <property type="match status" value="1"/>
</dbReference>